<keyword evidence="1" id="KW-0732">Signal</keyword>
<dbReference type="Pfam" id="PF03479">
    <property type="entry name" value="PCC"/>
    <property type="match status" value="1"/>
</dbReference>
<dbReference type="PANTHER" id="PTHR34988:SF1">
    <property type="entry name" value="DNA-BINDING PROTEIN"/>
    <property type="match status" value="1"/>
</dbReference>
<dbReference type="RefSeq" id="WP_112653285.1">
    <property type="nucleotide sequence ID" value="NZ_CP043451.1"/>
</dbReference>
<proteinExistence type="predicted"/>
<accession>A0AAE6JFZ2</accession>
<dbReference type="AlphaFoldDB" id="A0AAE6JFZ2"/>
<evidence type="ECO:0000313" key="3">
    <source>
        <dbReference type="EMBL" id="QEM05034.1"/>
    </source>
</evidence>
<dbReference type="PANTHER" id="PTHR34988">
    <property type="entry name" value="PROTEIN, PUTATIVE-RELATED"/>
    <property type="match status" value="1"/>
</dbReference>
<protein>
    <submittedName>
        <fullName evidence="3">DNA-binding protein</fullName>
    </submittedName>
</protein>
<dbReference type="CDD" id="cd11378">
    <property type="entry name" value="DUF296"/>
    <property type="match status" value="1"/>
</dbReference>
<name>A0AAE6JFZ2_9SPHI</name>
<feature type="domain" description="PPC" evidence="2">
    <location>
        <begin position="58"/>
        <end position="194"/>
    </location>
</feature>
<sequence length="197" mass="21220">MNGLEFIIGSKKITRLALALILILCGSIAASAQEYVSLTNPAKLGRAPGAKVKLLSTNGKMKSYLLVLATGDEVTSGIAEFAQQYQVKNAHYTAFGDATSAKFGWYDKDRKMFKLSDINEPSEVTGLVGDISLYNGKSFAHTHGSVATSDGICHGGHLLELIVGPTFEFYITVEPTAVYKKISPEFNALVVDPDLEK</sequence>
<keyword evidence="3" id="KW-0238">DNA-binding</keyword>
<evidence type="ECO:0000259" key="2">
    <source>
        <dbReference type="PROSITE" id="PS51742"/>
    </source>
</evidence>
<dbReference type="PROSITE" id="PS51742">
    <property type="entry name" value="PPC"/>
    <property type="match status" value="1"/>
</dbReference>
<dbReference type="GO" id="GO:0003677">
    <property type="term" value="F:DNA binding"/>
    <property type="evidence" value="ECO:0007669"/>
    <property type="project" value="UniProtKB-KW"/>
</dbReference>
<dbReference type="SUPFAM" id="SSF117856">
    <property type="entry name" value="AF0104/ALDC/Ptd012-like"/>
    <property type="match status" value="1"/>
</dbReference>
<dbReference type="InterPro" id="IPR005175">
    <property type="entry name" value="PPC_dom"/>
</dbReference>
<gene>
    <name evidence="3" type="ORF">DIU31_016480</name>
</gene>
<evidence type="ECO:0000313" key="4">
    <source>
        <dbReference type="Proteomes" id="UP000250557"/>
    </source>
</evidence>
<organism evidence="3 4">
    <name type="scientific">Mucilaginibacter rubeus</name>
    <dbReference type="NCBI Taxonomy" id="2027860"/>
    <lineage>
        <taxon>Bacteria</taxon>
        <taxon>Pseudomonadati</taxon>
        <taxon>Bacteroidota</taxon>
        <taxon>Sphingobacteriia</taxon>
        <taxon>Sphingobacteriales</taxon>
        <taxon>Sphingobacteriaceae</taxon>
        <taxon>Mucilaginibacter</taxon>
    </lineage>
</organism>
<dbReference type="Proteomes" id="UP000250557">
    <property type="component" value="Chromosome"/>
</dbReference>
<evidence type="ECO:0000256" key="1">
    <source>
        <dbReference type="SAM" id="SignalP"/>
    </source>
</evidence>
<feature type="signal peptide" evidence="1">
    <location>
        <begin position="1"/>
        <end position="32"/>
    </location>
</feature>
<dbReference type="Gene3D" id="3.30.1330.80">
    <property type="entry name" value="Hypothetical protein, similar to alpha- acetolactate decarboxylase, domain 2"/>
    <property type="match status" value="1"/>
</dbReference>
<reference evidence="3 4" key="1">
    <citation type="submission" date="2019-08" db="EMBL/GenBank/DDBJ databases">
        <title>Comparative genome analysis confer to the adaptation heavy metal polluted environment.</title>
        <authorList>
            <person name="Li Y."/>
        </authorList>
    </citation>
    <scope>NUCLEOTIDE SEQUENCE [LARGE SCALE GENOMIC DNA]</scope>
    <source>
        <strain evidence="3 4">P2</strain>
    </source>
</reference>
<dbReference type="EMBL" id="CP043451">
    <property type="protein sequence ID" value="QEM05034.1"/>
    <property type="molecule type" value="Genomic_DNA"/>
</dbReference>
<feature type="chain" id="PRO_5041947932" evidence="1">
    <location>
        <begin position="33"/>
        <end position="197"/>
    </location>
</feature>